<keyword evidence="8" id="KW-0539">Nucleus</keyword>
<evidence type="ECO:0000259" key="12">
    <source>
        <dbReference type="Pfam" id="PF24419"/>
    </source>
</evidence>
<feature type="compositionally biased region" description="Basic and acidic residues" evidence="10">
    <location>
        <begin position="250"/>
        <end position="266"/>
    </location>
</feature>
<evidence type="ECO:0000256" key="3">
    <source>
        <dbReference type="ARBA" id="ARBA00022552"/>
    </source>
</evidence>
<feature type="domain" description="NOL9 C-terminal" evidence="13">
    <location>
        <begin position="735"/>
        <end position="839"/>
    </location>
</feature>
<feature type="domain" description="Clp1 P-loop" evidence="11">
    <location>
        <begin position="516"/>
        <end position="656"/>
    </location>
</feature>
<dbReference type="PANTHER" id="PTHR12755:SF3">
    <property type="entry name" value="POLYNUCLEOTIDE 5'-HYDROXYL-KINASE NOL9"/>
    <property type="match status" value="1"/>
</dbReference>
<dbReference type="Pfam" id="PF25467">
    <property type="entry name" value="NOL9_C"/>
    <property type="match status" value="1"/>
</dbReference>
<dbReference type="Pfam" id="PF16575">
    <property type="entry name" value="CLP1_P"/>
    <property type="match status" value="1"/>
</dbReference>
<evidence type="ECO:0000256" key="1">
    <source>
        <dbReference type="ARBA" id="ARBA00004604"/>
    </source>
</evidence>
<name>A0ABM1A4L3_APLCA</name>
<dbReference type="InterPro" id="IPR032319">
    <property type="entry name" value="CLP1_P"/>
</dbReference>
<keyword evidence="5" id="KW-0547">Nucleotide-binding</keyword>
<evidence type="ECO:0000256" key="8">
    <source>
        <dbReference type="ARBA" id="ARBA00023242"/>
    </source>
</evidence>
<dbReference type="Gene3D" id="3.40.50.300">
    <property type="entry name" value="P-loop containing nucleotide triphosphate hydrolases"/>
    <property type="match status" value="1"/>
</dbReference>
<dbReference type="InterPro" id="IPR057573">
    <property type="entry name" value="NOL9_N"/>
</dbReference>
<evidence type="ECO:0000259" key="13">
    <source>
        <dbReference type="Pfam" id="PF25467"/>
    </source>
</evidence>
<keyword evidence="3" id="KW-0698">rRNA processing</keyword>
<comment type="subcellular location">
    <subcellularLocation>
        <location evidence="1">Nucleus</location>
        <location evidence="1">Nucleolus</location>
    </subcellularLocation>
</comment>
<organism evidence="14 15">
    <name type="scientific">Aplysia californica</name>
    <name type="common">California sea hare</name>
    <dbReference type="NCBI Taxonomy" id="6500"/>
    <lineage>
        <taxon>Eukaryota</taxon>
        <taxon>Metazoa</taxon>
        <taxon>Spiralia</taxon>
        <taxon>Lophotrochozoa</taxon>
        <taxon>Mollusca</taxon>
        <taxon>Gastropoda</taxon>
        <taxon>Heterobranchia</taxon>
        <taxon>Euthyneura</taxon>
        <taxon>Tectipleura</taxon>
        <taxon>Aplysiida</taxon>
        <taxon>Aplysioidea</taxon>
        <taxon>Aplysiidae</taxon>
        <taxon>Aplysia</taxon>
    </lineage>
</organism>
<dbReference type="InterPro" id="IPR045116">
    <property type="entry name" value="Clp1/Grc3"/>
</dbReference>
<accession>A0ABM1A4L3</accession>
<evidence type="ECO:0000313" key="15">
    <source>
        <dbReference type="RefSeq" id="XP_012940738.1"/>
    </source>
</evidence>
<evidence type="ECO:0000313" key="14">
    <source>
        <dbReference type="Proteomes" id="UP000694888"/>
    </source>
</evidence>
<evidence type="ECO:0000256" key="9">
    <source>
        <dbReference type="ARBA" id="ARBA00071212"/>
    </source>
</evidence>
<protein>
    <recommendedName>
        <fullName evidence="9">Polynucleotide 5'-hydroxyl-kinase NOL9</fullName>
    </recommendedName>
</protein>
<dbReference type="InterPro" id="IPR027417">
    <property type="entry name" value="P-loop_NTPase"/>
</dbReference>
<feature type="compositionally biased region" description="Basic and acidic residues" evidence="10">
    <location>
        <begin position="145"/>
        <end position="161"/>
    </location>
</feature>
<evidence type="ECO:0000259" key="11">
    <source>
        <dbReference type="Pfam" id="PF16575"/>
    </source>
</evidence>
<evidence type="ECO:0000256" key="2">
    <source>
        <dbReference type="ARBA" id="ARBA00011003"/>
    </source>
</evidence>
<feature type="compositionally biased region" description="Basic and acidic residues" evidence="10">
    <location>
        <begin position="28"/>
        <end position="52"/>
    </location>
</feature>
<feature type="compositionally biased region" description="Basic and acidic residues" evidence="10">
    <location>
        <begin position="276"/>
        <end position="313"/>
    </location>
</feature>
<gene>
    <name evidence="15" type="primary">LOC101854348</name>
</gene>
<dbReference type="SUPFAM" id="SSF52540">
    <property type="entry name" value="P-loop containing nucleoside triphosphate hydrolases"/>
    <property type="match status" value="1"/>
</dbReference>
<dbReference type="GeneID" id="101854348"/>
<keyword evidence="4" id="KW-0808">Transferase</keyword>
<evidence type="ECO:0000256" key="7">
    <source>
        <dbReference type="ARBA" id="ARBA00022840"/>
    </source>
</evidence>
<comment type="similarity">
    <text evidence="2">Belongs to the Clp1 family. NOL9/GRC3 subfamily.</text>
</comment>
<dbReference type="InterPro" id="IPR057570">
    <property type="entry name" value="NOL9_C"/>
</dbReference>
<evidence type="ECO:0000256" key="4">
    <source>
        <dbReference type="ARBA" id="ARBA00022679"/>
    </source>
</evidence>
<evidence type="ECO:0000256" key="6">
    <source>
        <dbReference type="ARBA" id="ARBA00022777"/>
    </source>
</evidence>
<evidence type="ECO:0000256" key="5">
    <source>
        <dbReference type="ARBA" id="ARBA00022741"/>
    </source>
</evidence>
<reference evidence="15" key="1">
    <citation type="submission" date="2025-08" db="UniProtKB">
        <authorList>
            <consortium name="RefSeq"/>
        </authorList>
    </citation>
    <scope>IDENTIFICATION</scope>
</reference>
<feature type="domain" description="NOL9 N-terminal" evidence="12">
    <location>
        <begin position="331"/>
        <end position="455"/>
    </location>
</feature>
<feature type="region of interest" description="Disordered" evidence="10">
    <location>
        <begin position="1"/>
        <end position="321"/>
    </location>
</feature>
<feature type="compositionally biased region" description="Low complexity" evidence="10">
    <location>
        <begin position="70"/>
        <end position="84"/>
    </location>
</feature>
<proteinExistence type="inferred from homology"/>
<dbReference type="Pfam" id="PF24419">
    <property type="entry name" value="Cupin_NOL9"/>
    <property type="match status" value="1"/>
</dbReference>
<sequence>MSSSRHSKTSAYQVYSSQSRKSSSRHSRSLESEDSREGSSKKSSSDRKEKSRDKKHRREALVDSDDEVLKISQPKSLLSLSLPSGREEQRATKSRSSRHRSSGSREDKKHASQTQSLMDMDFGRDQRGAGRKRNVSDSSDDDSVDESKSHGAELQKSKLYSDSDDEDGDSHHRSEKVDKDKRSWKESSVRENPIKLSPLVVEMPRKDLNGGEKGTSPDANTKPLSLLGEYVPPPPKKPVSLLDLAGGADSFDRGRQNYSRRSDGKSSHLSQNSDYHQGERRRESSQKKRRDGSGDEREVPSKKMKMKTTEMMKARGNPPALSNRITACGDNKQSFIVIPSTCPVTGIHGRASITVLMGSVTILGYPLQPGRPYPVFSPVTGGLLSLFASGDKLKAQDVKEEITKQGFSDQEQSLDSIGSNTIAVLLVKKLDSVLCDYVTTFIPYTQLFNPVPQREEYQSMPRGVTLPKVGLKVAPHGEFVSSCLNMSSEHQDVLDRWRKLVSQQEGDQPPGVVCCGAKNSGKSTFTRMLINASLQSVKSVAYLECDIGQTEFSPPATVSLHIISEPVLGAPFCHQRHAESMVFFGDVSPSTDPSVYVQCLTHVYKAYTDLAQPLPLIVNTMGFTEGLGLMLLIDTVNITKPDVVVQIESYSQAANLPALTHEMVALDPGWTVNQSPAEDPKKKMEETHKHELLLLMTLANQHRGFNVKLKPVDLRNLSLLSSLSLGLERSVQLNSVPPYCVPYAQLAVHVCHHSVPSSELLMALDASVVALCVADISQLTKEREEMPYTFKEMPVCECLGLGIVRGVDTDKGLLYVVTTLPAVTLRKVNTVLKGSLTLPDQLILKQKGTGSLPYVDALAPSTAVSSLRPRSRMPRNNRRNN</sequence>
<dbReference type="Proteomes" id="UP000694888">
    <property type="component" value="Unplaced"/>
</dbReference>
<dbReference type="RefSeq" id="XP_012940738.1">
    <property type="nucleotide sequence ID" value="XM_013085284.2"/>
</dbReference>
<dbReference type="PANTHER" id="PTHR12755">
    <property type="entry name" value="CLEAVAGE/POLYADENYLATION FACTOR IA SUBUNIT CLP1P"/>
    <property type="match status" value="1"/>
</dbReference>
<feature type="compositionally biased region" description="Basic residues" evidence="10">
    <location>
        <begin position="92"/>
        <end position="102"/>
    </location>
</feature>
<evidence type="ECO:0000256" key="10">
    <source>
        <dbReference type="SAM" id="MobiDB-lite"/>
    </source>
</evidence>
<feature type="compositionally biased region" description="Basic and acidic residues" evidence="10">
    <location>
        <begin position="169"/>
        <end position="193"/>
    </location>
</feature>
<keyword evidence="14" id="KW-1185">Reference proteome</keyword>
<keyword evidence="6" id="KW-0418">Kinase</keyword>
<keyword evidence="7" id="KW-0067">ATP-binding</keyword>